<dbReference type="KEGG" id="oni:Osc7112_6276"/>
<accession>K9VQT0</accession>
<dbReference type="AlphaFoldDB" id="K9VQT0"/>
<proteinExistence type="predicted"/>
<reference evidence="1 2" key="1">
    <citation type="submission" date="2012-05" db="EMBL/GenBank/DDBJ databases">
        <title>Finished plasmid 1 of genome of Oscillatoria sp. PCC 7112.</title>
        <authorList>
            <consortium name="US DOE Joint Genome Institute"/>
            <person name="Gugger M."/>
            <person name="Coursin T."/>
            <person name="Rippka R."/>
            <person name="Tandeau De Marsac N."/>
            <person name="Huntemann M."/>
            <person name="Wei C.-L."/>
            <person name="Han J."/>
            <person name="Detter J.C."/>
            <person name="Han C."/>
            <person name="Tapia R."/>
            <person name="Davenport K."/>
            <person name="Daligault H."/>
            <person name="Erkkila T."/>
            <person name="Gu W."/>
            <person name="Munk A.C.C."/>
            <person name="Teshima H."/>
            <person name="Xu Y."/>
            <person name="Chain P."/>
            <person name="Chen A."/>
            <person name="Krypides N."/>
            <person name="Mavromatis K."/>
            <person name="Markowitz V."/>
            <person name="Szeto E."/>
            <person name="Ivanova N."/>
            <person name="Mikhailova N."/>
            <person name="Ovchinnikova G."/>
            <person name="Pagani I."/>
            <person name="Pati A."/>
            <person name="Goodwin L."/>
            <person name="Peters L."/>
            <person name="Pitluck S."/>
            <person name="Woyke T."/>
            <person name="Kerfeld C."/>
        </authorList>
    </citation>
    <scope>NUCLEOTIDE SEQUENCE [LARGE SCALE GENOMIC DNA]</scope>
    <source>
        <strain evidence="1 2">PCC 7112</strain>
        <plasmid evidence="1 2">pOSC7112.01</plasmid>
    </source>
</reference>
<keyword evidence="2" id="KW-1185">Reference proteome</keyword>
<evidence type="ECO:0000313" key="1">
    <source>
        <dbReference type="EMBL" id="AFZ10448.1"/>
    </source>
</evidence>
<sequence length="96" mass="10225">MDLVLRKLVTQLRIKMSMLTLAKTVIGGTIAGLTLLALTANSSFADTHNQTASQTIAQTNQAPQQPTEGGCSCCKDMMKNMPGMPGMRGNQSNPSR</sequence>
<organism evidence="1 2">
    <name type="scientific">Phormidium nigroviride PCC 7112</name>
    <dbReference type="NCBI Taxonomy" id="179408"/>
    <lineage>
        <taxon>Bacteria</taxon>
        <taxon>Bacillati</taxon>
        <taxon>Cyanobacteriota</taxon>
        <taxon>Cyanophyceae</taxon>
        <taxon>Oscillatoriophycideae</taxon>
        <taxon>Oscillatoriales</taxon>
        <taxon>Oscillatoriaceae</taxon>
        <taxon>Phormidium</taxon>
    </lineage>
</organism>
<geneLocation type="plasmid" evidence="1 2">
    <name>pOSC7112.01</name>
</geneLocation>
<dbReference type="EMBL" id="CP003615">
    <property type="protein sequence ID" value="AFZ10448.1"/>
    <property type="molecule type" value="Genomic_DNA"/>
</dbReference>
<evidence type="ECO:0000313" key="2">
    <source>
        <dbReference type="Proteomes" id="UP000010478"/>
    </source>
</evidence>
<protein>
    <submittedName>
        <fullName evidence="1">Uncharacterized protein</fullName>
    </submittedName>
</protein>
<dbReference type="Proteomes" id="UP000010478">
    <property type="component" value="Plasmid pOSC7112.01"/>
</dbReference>
<keyword evidence="1" id="KW-0614">Plasmid</keyword>
<gene>
    <name evidence="1" type="ORF">Osc7112_6276</name>
</gene>
<dbReference type="HOGENOM" id="CLU_2182784_0_0_3"/>
<name>K9VQT0_9CYAN</name>